<organism evidence="2 3">
    <name type="scientific">SAR92 clade bacterium</name>
    <dbReference type="NCBI Taxonomy" id="2315479"/>
    <lineage>
        <taxon>Bacteria</taxon>
        <taxon>Pseudomonadati</taxon>
        <taxon>Pseudomonadota</taxon>
        <taxon>Gammaproteobacteria</taxon>
        <taxon>Cellvibrionales</taxon>
        <taxon>Porticoccaceae</taxon>
        <taxon>SAR92 clade</taxon>
    </lineage>
</organism>
<evidence type="ECO:0000313" key="2">
    <source>
        <dbReference type="EMBL" id="RZO20783.1"/>
    </source>
</evidence>
<keyword evidence="1" id="KW-0812">Transmembrane</keyword>
<comment type="caution">
    <text evidence="2">The sequence shown here is derived from an EMBL/GenBank/DDBJ whole genome shotgun (WGS) entry which is preliminary data.</text>
</comment>
<name>A0A520MHU9_9GAMM</name>
<evidence type="ECO:0000256" key="1">
    <source>
        <dbReference type="SAM" id="Phobius"/>
    </source>
</evidence>
<feature type="transmembrane region" description="Helical" evidence="1">
    <location>
        <begin position="7"/>
        <end position="30"/>
    </location>
</feature>
<proteinExistence type="predicted"/>
<reference evidence="2 3" key="1">
    <citation type="submission" date="2019-02" db="EMBL/GenBank/DDBJ databases">
        <title>Prokaryotic population dynamics and viral predation in marine succession experiment using metagenomics: the confinement effect.</title>
        <authorList>
            <person name="Haro-Moreno J.M."/>
            <person name="Rodriguez-Valera F."/>
            <person name="Lopez-Perez M."/>
        </authorList>
    </citation>
    <scope>NUCLEOTIDE SEQUENCE [LARGE SCALE GENOMIC DNA]</scope>
    <source>
        <strain evidence="2">MED-G170</strain>
    </source>
</reference>
<sequence>MDKLAAIVGQLTSLIVSLIVLGVAAGVVFGDVPFVGSVLDNALGLVTTLGDAGLVGLLVAGYLFNAAD</sequence>
<dbReference type="EMBL" id="SHBP01000003">
    <property type="protein sequence ID" value="RZO20783.1"/>
    <property type="molecule type" value="Genomic_DNA"/>
</dbReference>
<dbReference type="Proteomes" id="UP000315889">
    <property type="component" value="Unassembled WGS sequence"/>
</dbReference>
<evidence type="ECO:0000313" key="3">
    <source>
        <dbReference type="Proteomes" id="UP000315889"/>
    </source>
</evidence>
<keyword evidence="1" id="KW-1133">Transmembrane helix</keyword>
<protein>
    <submittedName>
        <fullName evidence="2">Uncharacterized protein</fullName>
    </submittedName>
</protein>
<keyword evidence="1" id="KW-0472">Membrane</keyword>
<gene>
    <name evidence="2" type="ORF">EVB03_03480</name>
</gene>
<accession>A0A520MHU9</accession>
<feature type="transmembrane region" description="Helical" evidence="1">
    <location>
        <begin position="42"/>
        <end position="64"/>
    </location>
</feature>
<dbReference type="AlphaFoldDB" id="A0A520MHU9"/>